<keyword evidence="2" id="KW-0067">ATP-binding</keyword>
<feature type="domain" description="Novel STAND NTPase 3" evidence="1">
    <location>
        <begin position="198"/>
        <end position="316"/>
    </location>
</feature>
<protein>
    <submittedName>
        <fullName evidence="2">ATP-binding protein</fullName>
    </submittedName>
</protein>
<keyword evidence="2" id="KW-0547">Nucleotide-binding</keyword>
<evidence type="ECO:0000313" key="3">
    <source>
        <dbReference type="Proteomes" id="UP000729733"/>
    </source>
</evidence>
<sequence length="395" mass="45094">MASLQSVEQAIQRINPTIFQELCDSFLALRNENYRAFSRIGSQTGKQKTTRGTPDSCFLLPNGNYIFVEVTTDTSTRNKLANDIRACFNSEKSKIPIDRVEEIVLCFNWNIDQSEIEKLNELANSFKYGISVSYWSLDYLSIELHRNHRDLVKEYLGLPFDTGQVVSLKRFVDEYNNAAQGIATKIDNKFLHREEEKEKLRNIINNNSFIILTGSPGVGKTKLALEVIKGFIEEKNDFDAYCISYKSSPLLEDLYQYLDQNKNYLLFIDDANRIDAFEQISGFCKASREGQLKVIVTVRDYAYSEIELRCLEFNPQTVVLNKFNDEEIVGIIKSEDFGIINSRYQKEIVRIADGNPRIAIMASLLALEQQNIDSLSDVSLDAPSLGYNQGKKRAI</sequence>
<dbReference type="InterPro" id="IPR049050">
    <property type="entry name" value="nSTAND3"/>
</dbReference>
<dbReference type="Proteomes" id="UP000729733">
    <property type="component" value="Unassembled WGS sequence"/>
</dbReference>
<dbReference type="SUPFAM" id="SSF52540">
    <property type="entry name" value="P-loop containing nucleoside triphosphate hydrolases"/>
    <property type="match status" value="1"/>
</dbReference>
<dbReference type="EMBL" id="JADWDC010000075">
    <property type="protein sequence ID" value="MCC0179263.1"/>
    <property type="molecule type" value="Genomic_DNA"/>
</dbReference>
<comment type="caution">
    <text evidence="2">The sequence shown here is derived from an EMBL/GenBank/DDBJ whole genome shotgun (WGS) entry which is preliminary data.</text>
</comment>
<dbReference type="Pfam" id="PF20720">
    <property type="entry name" value="nSTAND3"/>
    <property type="match status" value="1"/>
</dbReference>
<reference evidence="2" key="1">
    <citation type="journal article" date="2021" name="Antonie Van Leeuwenhoek">
        <title>Draft genome and description of Waterburya agarophytonicola gen. nov. sp. nov. (Pleurocapsales, Cyanobacteria): a seaweed symbiont.</title>
        <authorList>
            <person name="Bonthond G."/>
            <person name="Shalygin S."/>
            <person name="Bayer T."/>
            <person name="Weinberger F."/>
        </authorList>
    </citation>
    <scope>NUCLEOTIDE SEQUENCE</scope>
    <source>
        <strain evidence="2">KI4</strain>
    </source>
</reference>
<proteinExistence type="predicted"/>
<name>A0A964FLA7_9CYAN</name>
<dbReference type="InterPro" id="IPR027417">
    <property type="entry name" value="P-loop_NTPase"/>
</dbReference>
<evidence type="ECO:0000259" key="1">
    <source>
        <dbReference type="Pfam" id="PF20720"/>
    </source>
</evidence>
<keyword evidence="3" id="KW-1185">Reference proteome</keyword>
<gene>
    <name evidence="2" type="ORF">I4641_20065</name>
</gene>
<dbReference type="GO" id="GO:0005524">
    <property type="term" value="F:ATP binding"/>
    <property type="evidence" value="ECO:0007669"/>
    <property type="project" value="UniProtKB-KW"/>
</dbReference>
<organism evidence="2 3">
    <name type="scientific">Waterburya agarophytonicola KI4</name>
    <dbReference type="NCBI Taxonomy" id="2874699"/>
    <lineage>
        <taxon>Bacteria</taxon>
        <taxon>Bacillati</taxon>
        <taxon>Cyanobacteriota</taxon>
        <taxon>Cyanophyceae</taxon>
        <taxon>Pleurocapsales</taxon>
        <taxon>Hyellaceae</taxon>
        <taxon>Waterburya</taxon>
        <taxon>Waterburya agarophytonicola</taxon>
    </lineage>
</organism>
<dbReference type="AlphaFoldDB" id="A0A964FLA7"/>
<evidence type="ECO:0000313" key="2">
    <source>
        <dbReference type="EMBL" id="MCC0179263.1"/>
    </source>
</evidence>
<dbReference type="Gene3D" id="3.40.50.300">
    <property type="entry name" value="P-loop containing nucleotide triphosphate hydrolases"/>
    <property type="match status" value="1"/>
</dbReference>
<feature type="non-terminal residue" evidence="2">
    <location>
        <position position="395"/>
    </location>
</feature>
<accession>A0A964FLA7</accession>